<organism evidence="1 2">
    <name type="scientific">Nonomuraea salmonea</name>
    <dbReference type="NCBI Taxonomy" id="46181"/>
    <lineage>
        <taxon>Bacteria</taxon>
        <taxon>Bacillati</taxon>
        <taxon>Actinomycetota</taxon>
        <taxon>Actinomycetes</taxon>
        <taxon>Streptosporangiales</taxon>
        <taxon>Streptosporangiaceae</taxon>
        <taxon>Nonomuraea</taxon>
    </lineage>
</organism>
<sequence length="41" mass="4221">MLGRIVMGVGAAGYSDAFLARTAVVVLATIAASRMRVKALL</sequence>
<keyword evidence="2" id="KW-1185">Reference proteome</keyword>
<dbReference type="Proteomes" id="UP001589568">
    <property type="component" value="Unassembled WGS sequence"/>
</dbReference>
<evidence type="ECO:0000313" key="2">
    <source>
        <dbReference type="Proteomes" id="UP001589568"/>
    </source>
</evidence>
<accession>A0ABV5NWC5</accession>
<reference evidence="1 2" key="1">
    <citation type="submission" date="2024-09" db="EMBL/GenBank/DDBJ databases">
        <authorList>
            <person name="Sun Q."/>
            <person name="Mori K."/>
        </authorList>
    </citation>
    <scope>NUCLEOTIDE SEQUENCE [LARGE SCALE GENOMIC DNA]</scope>
    <source>
        <strain evidence="1 2">JCM 3324</strain>
    </source>
</reference>
<comment type="caution">
    <text evidence="1">The sequence shown here is derived from an EMBL/GenBank/DDBJ whole genome shotgun (WGS) entry which is preliminary data.</text>
</comment>
<gene>
    <name evidence="1" type="ORF">ACFFR3_34375</name>
</gene>
<dbReference type="EMBL" id="JBHMCF010000038">
    <property type="protein sequence ID" value="MFB9474610.1"/>
    <property type="molecule type" value="Genomic_DNA"/>
</dbReference>
<protein>
    <submittedName>
        <fullName evidence="1">Uncharacterized protein</fullName>
    </submittedName>
</protein>
<proteinExistence type="predicted"/>
<name>A0ABV5NWC5_9ACTN</name>
<evidence type="ECO:0000313" key="1">
    <source>
        <dbReference type="EMBL" id="MFB9474610.1"/>
    </source>
</evidence>
<dbReference type="RefSeq" id="WP_345392766.1">
    <property type="nucleotide sequence ID" value="NZ_BAAAXS010000001.1"/>
</dbReference>